<organism evidence="2 3">
    <name type="scientific">Propioniciclava flava</name>
    <dbReference type="NCBI Taxonomy" id="2072026"/>
    <lineage>
        <taxon>Bacteria</taxon>
        <taxon>Bacillati</taxon>
        <taxon>Actinomycetota</taxon>
        <taxon>Actinomycetes</taxon>
        <taxon>Propionibacteriales</taxon>
        <taxon>Propionibacteriaceae</taxon>
        <taxon>Propioniciclava</taxon>
    </lineage>
</organism>
<reference evidence="2 3" key="1">
    <citation type="submission" date="2018-01" db="EMBL/GenBank/DDBJ databases">
        <title>Lactibacter flavus gen. nov., sp. nov., a novel bacterium of the family Propionibacteriaceae isolated from raw milk and dairy products.</title>
        <authorList>
            <person name="Wenning M."/>
            <person name="Breitenwieser F."/>
            <person name="Huptas C."/>
            <person name="von Neubeck M."/>
            <person name="Busse H.-J."/>
            <person name="Scherer S."/>
        </authorList>
    </citation>
    <scope>NUCLEOTIDE SEQUENCE [LARGE SCALE GENOMIC DNA]</scope>
    <source>
        <strain evidence="2 3">VG341</strain>
    </source>
</reference>
<dbReference type="OrthoDB" id="9815492at2"/>
<keyword evidence="1" id="KW-0812">Transmembrane</keyword>
<evidence type="ECO:0000256" key="1">
    <source>
        <dbReference type="SAM" id="Phobius"/>
    </source>
</evidence>
<sequence>MDPQQTPIDVGTVLLYLAIAAGCWLVFWLVRGWLRARIHRPVPPSVTDDLAHATFPISRPGYSMRDVDELLDRAQAWLLPQLSDADRAAALDQVSNARFTTARSGYDPRAVDTHLDALIARLSGAHPG</sequence>
<feature type="transmembrane region" description="Helical" evidence="1">
    <location>
        <begin position="12"/>
        <end position="30"/>
    </location>
</feature>
<protein>
    <recommendedName>
        <fullName evidence="4">DivIVA domain-containing protein</fullName>
    </recommendedName>
</protein>
<evidence type="ECO:0000313" key="3">
    <source>
        <dbReference type="Proteomes" id="UP000290624"/>
    </source>
</evidence>
<dbReference type="AlphaFoldDB" id="A0A4Q2EG12"/>
<gene>
    <name evidence="2" type="ORF">C1706_04820</name>
</gene>
<dbReference type="InterPro" id="IPR019933">
    <property type="entry name" value="DivIVA_domain"/>
</dbReference>
<dbReference type="RefSeq" id="WP_129458109.1">
    <property type="nucleotide sequence ID" value="NZ_PPCV01000003.1"/>
</dbReference>
<keyword evidence="1" id="KW-1133">Transmembrane helix</keyword>
<accession>A0A4Q2EG12</accession>
<proteinExistence type="predicted"/>
<comment type="caution">
    <text evidence="2">The sequence shown here is derived from an EMBL/GenBank/DDBJ whole genome shotgun (WGS) entry which is preliminary data.</text>
</comment>
<keyword evidence="3" id="KW-1185">Reference proteome</keyword>
<evidence type="ECO:0008006" key="4">
    <source>
        <dbReference type="Google" id="ProtNLM"/>
    </source>
</evidence>
<dbReference type="Gene3D" id="6.10.250.660">
    <property type="match status" value="1"/>
</dbReference>
<keyword evidence="1" id="KW-0472">Membrane</keyword>
<name>A0A4Q2EG12_9ACTN</name>
<dbReference type="EMBL" id="PPCV01000003">
    <property type="protein sequence ID" value="RXW32497.1"/>
    <property type="molecule type" value="Genomic_DNA"/>
</dbReference>
<dbReference type="Proteomes" id="UP000290624">
    <property type="component" value="Unassembled WGS sequence"/>
</dbReference>
<evidence type="ECO:0000313" key="2">
    <source>
        <dbReference type="EMBL" id="RXW32497.1"/>
    </source>
</evidence>
<dbReference type="NCBIfam" id="TIGR03544">
    <property type="entry name" value="DivI1A_domain"/>
    <property type="match status" value="1"/>
</dbReference>